<dbReference type="Proteomes" id="UP000240542">
    <property type="component" value="Unassembled WGS sequence"/>
</dbReference>
<organism evidence="1 2">
    <name type="scientific">Murinocardiopsis flavida</name>
    <dbReference type="NCBI Taxonomy" id="645275"/>
    <lineage>
        <taxon>Bacteria</taxon>
        <taxon>Bacillati</taxon>
        <taxon>Actinomycetota</taxon>
        <taxon>Actinomycetes</taxon>
        <taxon>Streptosporangiales</taxon>
        <taxon>Nocardiopsidaceae</taxon>
        <taxon>Murinocardiopsis</taxon>
    </lineage>
</organism>
<evidence type="ECO:0000313" key="2">
    <source>
        <dbReference type="Proteomes" id="UP000240542"/>
    </source>
</evidence>
<keyword evidence="2" id="KW-1185">Reference proteome</keyword>
<evidence type="ECO:0000313" key="1">
    <source>
        <dbReference type="EMBL" id="PSK99096.1"/>
    </source>
</evidence>
<dbReference type="EMBL" id="PYGA01000004">
    <property type="protein sequence ID" value="PSK99096.1"/>
    <property type="molecule type" value="Genomic_DNA"/>
</dbReference>
<protein>
    <submittedName>
        <fullName evidence="1">Uncharacterized protein</fullName>
    </submittedName>
</protein>
<gene>
    <name evidence="1" type="ORF">CLV63_104320</name>
</gene>
<name>A0A2P8DPG5_9ACTN</name>
<reference evidence="1 2" key="1">
    <citation type="submission" date="2018-03" db="EMBL/GenBank/DDBJ databases">
        <title>Genomic Encyclopedia of Archaeal and Bacterial Type Strains, Phase II (KMG-II): from individual species to whole genera.</title>
        <authorList>
            <person name="Goeker M."/>
        </authorList>
    </citation>
    <scope>NUCLEOTIDE SEQUENCE [LARGE SCALE GENOMIC DNA]</scope>
    <source>
        <strain evidence="1 2">DSM 45312</strain>
    </source>
</reference>
<dbReference type="AlphaFoldDB" id="A0A2P8DPG5"/>
<comment type="caution">
    <text evidence="1">The sequence shown here is derived from an EMBL/GenBank/DDBJ whole genome shotgun (WGS) entry which is preliminary data.</text>
</comment>
<proteinExistence type="predicted"/>
<accession>A0A2P8DPG5</accession>
<sequence>MLRAQFAMFEICELHDHCGRPYLSAVLKPHYMSTSLPVLVTAVNADELTDRLRDAALTERLRVAIYALRDRGLLPEWQPPDAPNTQ</sequence>